<evidence type="ECO:0000256" key="1">
    <source>
        <dbReference type="SAM" id="Phobius"/>
    </source>
</evidence>
<name>A0ABQ8GES7_9PEZI</name>
<comment type="caution">
    <text evidence="2">The sequence shown here is derived from an EMBL/GenBank/DDBJ whole genome shotgun (WGS) entry which is preliminary data.</text>
</comment>
<proteinExistence type="predicted"/>
<keyword evidence="3" id="KW-1185">Reference proteome</keyword>
<dbReference type="EMBL" id="JAGTJR010000010">
    <property type="protein sequence ID" value="KAH7053442.1"/>
    <property type="molecule type" value="Genomic_DNA"/>
</dbReference>
<feature type="transmembrane region" description="Helical" evidence="1">
    <location>
        <begin position="36"/>
        <end position="56"/>
    </location>
</feature>
<keyword evidence="1" id="KW-0472">Membrane</keyword>
<sequence>MTVPDSCRIAFSLTALCLTGCTIAFASIRKHGRASRVGHGIVTLITAGFAAISICHLQFHGPFIDRATVILLCAAIGASPFVKVPPRSLLHDTSAEFAQFETLKEALGPSGVLQPYLSICTKFARTLIALKSVVVVMLMTDNNIQTFTSILFLSVALEYGLLGVITFYLQKLAVQQNEFAFKRVAQQLLSWSGL</sequence>
<dbReference type="Proteomes" id="UP000774617">
    <property type="component" value="Unassembled WGS sequence"/>
</dbReference>
<accession>A0ABQ8GES7</accession>
<keyword evidence="1" id="KW-0812">Transmembrane</keyword>
<feature type="transmembrane region" description="Helical" evidence="1">
    <location>
        <begin position="147"/>
        <end position="169"/>
    </location>
</feature>
<protein>
    <submittedName>
        <fullName evidence="2">Uncharacterized protein</fullName>
    </submittedName>
</protein>
<evidence type="ECO:0000313" key="2">
    <source>
        <dbReference type="EMBL" id="KAH7053442.1"/>
    </source>
</evidence>
<reference evidence="2 3" key="1">
    <citation type="journal article" date="2021" name="Nat. Commun.">
        <title>Genetic determinants of endophytism in the Arabidopsis root mycobiome.</title>
        <authorList>
            <person name="Mesny F."/>
            <person name="Miyauchi S."/>
            <person name="Thiergart T."/>
            <person name="Pickel B."/>
            <person name="Atanasova L."/>
            <person name="Karlsson M."/>
            <person name="Huettel B."/>
            <person name="Barry K.W."/>
            <person name="Haridas S."/>
            <person name="Chen C."/>
            <person name="Bauer D."/>
            <person name="Andreopoulos W."/>
            <person name="Pangilinan J."/>
            <person name="LaButti K."/>
            <person name="Riley R."/>
            <person name="Lipzen A."/>
            <person name="Clum A."/>
            <person name="Drula E."/>
            <person name="Henrissat B."/>
            <person name="Kohler A."/>
            <person name="Grigoriev I.V."/>
            <person name="Martin F.M."/>
            <person name="Hacquard S."/>
        </authorList>
    </citation>
    <scope>NUCLEOTIDE SEQUENCE [LARGE SCALE GENOMIC DNA]</scope>
    <source>
        <strain evidence="2 3">MPI-SDFR-AT-0080</strain>
    </source>
</reference>
<gene>
    <name evidence="2" type="ORF">B0J12DRAFT_751027</name>
</gene>
<keyword evidence="1" id="KW-1133">Transmembrane helix</keyword>
<evidence type="ECO:0000313" key="3">
    <source>
        <dbReference type="Proteomes" id="UP000774617"/>
    </source>
</evidence>
<organism evidence="2 3">
    <name type="scientific">Macrophomina phaseolina</name>
    <dbReference type="NCBI Taxonomy" id="35725"/>
    <lineage>
        <taxon>Eukaryota</taxon>
        <taxon>Fungi</taxon>
        <taxon>Dikarya</taxon>
        <taxon>Ascomycota</taxon>
        <taxon>Pezizomycotina</taxon>
        <taxon>Dothideomycetes</taxon>
        <taxon>Dothideomycetes incertae sedis</taxon>
        <taxon>Botryosphaeriales</taxon>
        <taxon>Botryosphaeriaceae</taxon>
        <taxon>Macrophomina</taxon>
    </lineage>
</organism>